<proteinExistence type="predicted"/>
<sequence>MSARARATDPWTSMDAAMRVATQPLKSRILYLFEEHRYPLTDEQLIALYRKQAISYRWSLASDSGIRSRRSELVDEGELIDTGRTELTVSGRHTTLWGLPWLLS</sequence>
<organism evidence="1">
    <name type="scientific">uncultured Caudovirales phage</name>
    <dbReference type="NCBI Taxonomy" id="2100421"/>
    <lineage>
        <taxon>Viruses</taxon>
        <taxon>Duplodnaviria</taxon>
        <taxon>Heunggongvirae</taxon>
        <taxon>Uroviricota</taxon>
        <taxon>Caudoviricetes</taxon>
        <taxon>Peduoviridae</taxon>
        <taxon>Maltschvirus</taxon>
        <taxon>Maltschvirus maltsch</taxon>
    </lineage>
</organism>
<reference evidence="1" key="1">
    <citation type="submission" date="2020-05" db="EMBL/GenBank/DDBJ databases">
        <authorList>
            <person name="Chiriac C."/>
            <person name="Salcher M."/>
            <person name="Ghai R."/>
            <person name="Kavagutti S V."/>
        </authorList>
    </citation>
    <scope>NUCLEOTIDE SEQUENCE</scope>
</reference>
<gene>
    <name evidence="1" type="ORF">UFOVP1260_12</name>
</gene>
<evidence type="ECO:0000313" key="1">
    <source>
        <dbReference type="EMBL" id="CAB4194233.1"/>
    </source>
</evidence>
<accession>A0A6J5RAV1</accession>
<protein>
    <submittedName>
        <fullName evidence="1">Uncharacterized protein</fullName>
    </submittedName>
</protein>
<dbReference type="EMBL" id="LR797207">
    <property type="protein sequence ID" value="CAB4194233.1"/>
    <property type="molecule type" value="Genomic_DNA"/>
</dbReference>
<name>A0A6J5RAV1_9CAUD</name>